<dbReference type="CDD" id="cd01166">
    <property type="entry name" value="KdgK"/>
    <property type="match status" value="1"/>
</dbReference>
<evidence type="ECO:0000256" key="4">
    <source>
        <dbReference type="ARBA" id="ARBA00022777"/>
    </source>
</evidence>
<proteinExistence type="inferred from homology"/>
<dbReference type="Pfam" id="PF00294">
    <property type="entry name" value="PfkB"/>
    <property type="match status" value="1"/>
</dbReference>
<comment type="caution">
    <text evidence="7">The sequence shown here is derived from an EMBL/GenBank/DDBJ whole genome shotgun (WGS) entry which is preliminary data.</text>
</comment>
<evidence type="ECO:0000313" key="8">
    <source>
        <dbReference type="Proteomes" id="UP001298681"/>
    </source>
</evidence>
<keyword evidence="2" id="KW-0808">Transferase</keyword>
<evidence type="ECO:0000313" key="7">
    <source>
        <dbReference type="EMBL" id="MCG4610925.1"/>
    </source>
</evidence>
<dbReference type="PANTHER" id="PTHR43085">
    <property type="entry name" value="HEXOKINASE FAMILY MEMBER"/>
    <property type="match status" value="1"/>
</dbReference>
<feature type="domain" description="Carbohydrate kinase PfkB" evidence="6">
    <location>
        <begin position="43"/>
        <end position="300"/>
    </location>
</feature>
<evidence type="ECO:0000256" key="2">
    <source>
        <dbReference type="ARBA" id="ARBA00022679"/>
    </source>
</evidence>
<dbReference type="EMBL" id="JAKNHQ010000009">
    <property type="protein sequence ID" value="MCG4610925.1"/>
    <property type="molecule type" value="Genomic_DNA"/>
</dbReference>
<dbReference type="InterPro" id="IPR029056">
    <property type="entry name" value="Ribokinase-like"/>
</dbReference>
<dbReference type="Gene3D" id="3.40.1190.20">
    <property type="match status" value="1"/>
</dbReference>
<evidence type="ECO:0000256" key="5">
    <source>
        <dbReference type="ARBA" id="ARBA00022840"/>
    </source>
</evidence>
<comment type="similarity">
    <text evidence="1">Belongs to the carbohydrate kinase PfkB family.</text>
</comment>
<keyword evidence="8" id="KW-1185">Reference proteome</keyword>
<keyword evidence="3" id="KW-0547">Nucleotide-binding</keyword>
<sequence>MAYDLVTVSAILCEIMRKELDKPLDKPADFTGPYASGDTPITVNIAAKLGAKTAVIGSVGPDPFGKCFKAQMVSSGVDVSMVKDIPGASTGCAFVCYYSDGSRDFLYHSRHAAAGMTHAEDLDMEKLQGTKWFHLTGYNMSVSKSLQETCYRIVDELPEGSRISFDPNIRPESLSVEEVRELCRPVIEKASIIFPSKTEAALFTGCATDEEGCRLWADQGKLVVLKNGSEGCIIYQGNEKIPVPSFQVEEVDPTGAGDTFCGAFLTALIEGKPLSECGRFACAAGAMSVRKQGPMEGAPSRAELEAFLKAHS</sequence>
<dbReference type="InterPro" id="IPR002173">
    <property type="entry name" value="Carboh/pur_kinase_PfkB_CS"/>
</dbReference>
<evidence type="ECO:0000256" key="3">
    <source>
        <dbReference type="ARBA" id="ARBA00022741"/>
    </source>
</evidence>
<dbReference type="Proteomes" id="UP001298681">
    <property type="component" value="Unassembled WGS sequence"/>
</dbReference>
<dbReference type="SUPFAM" id="SSF53613">
    <property type="entry name" value="Ribokinase-like"/>
    <property type="match status" value="1"/>
</dbReference>
<dbReference type="InterPro" id="IPR050306">
    <property type="entry name" value="PfkB_Carbo_kinase"/>
</dbReference>
<reference evidence="7 8" key="1">
    <citation type="submission" date="2022-01" db="EMBL/GenBank/DDBJ databases">
        <title>Collection of gut derived symbiotic bacterial strains cultured from healthy donors.</title>
        <authorList>
            <person name="Lin H."/>
            <person name="Kohout C."/>
            <person name="Waligurski E."/>
            <person name="Pamer E.G."/>
        </authorList>
    </citation>
    <scope>NUCLEOTIDE SEQUENCE [LARGE SCALE GENOMIC DNA]</scope>
    <source>
        <strain evidence="7 8">DFI.7.58</strain>
    </source>
</reference>
<dbReference type="PANTHER" id="PTHR43085:SF1">
    <property type="entry name" value="PSEUDOURIDINE KINASE-RELATED"/>
    <property type="match status" value="1"/>
</dbReference>
<dbReference type="RefSeq" id="WP_087232107.1">
    <property type="nucleotide sequence ID" value="NZ_JAKNHQ010000009.1"/>
</dbReference>
<dbReference type="InterPro" id="IPR011611">
    <property type="entry name" value="PfkB_dom"/>
</dbReference>
<accession>A0ABS9MJE9</accession>
<keyword evidence="5" id="KW-0067">ATP-binding</keyword>
<gene>
    <name evidence="7" type="ORF">L0P57_08255</name>
</gene>
<name>A0ABS9MJE9_9FIRM</name>
<keyword evidence="4 7" id="KW-0418">Kinase</keyword>
<evidence type="ECO:0000259" key="6">
    <source>
        <dbReference type="Pfam" id="PF00294"/>
    </source>
</evidence>
<evidence type="ECO:0000256" key="1">
    <source>
        <dbReference type="ARBA" id="ARBA00010688"/>
    </source>
</evidence>
<dbReference type="GO" id="GO:0016301">
    <property type="term" value="F:kinase activity"/>
    <property type="evidence" value="ECO:0007669"/>
    <property type="project" value="UniProtKB-KW"/>
</dbReference>
<dbReference type="PROSITE" id="PS00584">
    <property type="entry name" value="PFKB_KINASES_2"/>
    <property type="match status" value="1"/>
</dbReference>
<organism evidence="7 8">
    <name type="scientific">Anaeromassilibacillus senegalensis</name>
    <dbReference type="NCBI Taxonomy" id="1673717"/>
    <lineage>
        <taxon>Bacteria</taxon>
        <taxon>Bacillati</taxon>
        <taxon>Bacillota</taxon>
        <taxon>Clostridia</taxon>
        <taxon>Eubacteriales</taxon>
        <taxon>Acutalibacteraceae</taxon>
        <taxon>Anaeromassilibacillus</taxon>
    </lineage>
</organism>
<protein>
    <submittedName>
        <fullName evidence="7">Sugar kinase</fullName>
    </submittedName>
</protein>